<feature type="transmembrane region" description="Helical" evidence="7">
    <location>
        <begin position="149"/>
        <end position="167"/>
    </location>
</feature>
<evidence type="ECO:0000256" key="3">
    <source>
        <dbReference type="ARBA" id="ARBA00022475"/>
    </source>
</evidence>
<evidence type="ECO:0000256" key="1">
    <source>
        <dbReference type="ARBA" id="ARBA00004651"/>
    </source>
</evidence>
<protein>
    <submittedName>
        <fullName evidence="8">Lipopolysaccharide biosynthesis protein WzxC</fullName>
    </submittedName>
</protein>
<keyword evidence="5 7" id="KW-1133">Transmembrane helix</keyword>
<reference evidence="8 9" key="1">
    <citation type="submission" date="2018-11" db="EMBL/GenBank/DDBJ databases">
        <authorList>
            <person name="Criscuolo A."/>
        </authorList>
    </citation>
    <scope>NUCLEOTIDE SEQUENCE [LARGE SCALE GENOMIC DNA]</scope>
    <source>
        <strain evidence="8">AT11b</strain>
    </source>
</reference>
<evidence type="ECO:0000256" key="7">
    <source>
        <dbReference type="SAM" id="Phobius"/>
    </source>
</evidence>
<sequence>MKHREVRQGASGAFGWSVLNTVLSRVGTLGIGIALARVLGPESFGTFAVALVALMAVLSFNELGVSLAIVRWPADPAKIVPTVNTISVAGSALFCGLALLAAPIFTAAVNDPDATDVIRVLIISVFINGVVASPAALLQRNFLEKKRMIIDQTNVWVGAGISLLLALTGMGAMALAVGRVAASLLTAVMFLRASPMPYRFGLDRDYLLPLLRFGLPLAGTSIIFFVIGYADQFTAGVVLGTTGLGLYVLAFNLSSWPVSILSQPLRRVAPAAFSAMQNDRGQMNATLSAIVSVVLCAALPVLLFLAASSTPVIDVIYGSAWLPAAVVLSWLVVAAFAKILCDLAYDFLVVLGRSGTVFMIQAGSLVVLIPALICGAQFFGLGGLAAAQALVMFLVVLPCYLYQLHKAGVNLRSMTQGIWLPILVGLATGAIAWWIASVQTNSFLAVMMAGLVAGAATLGLLYLRRDSLRLLRTIGSAPEPAKVPS</sequence>
<comment type="subcellular location">
    <subcellularLocation>
        <location evidence="1">Cell membrane</location>
        <topology evidence="1">Multi-pass membrane protein</topology>
    </subcellularLocation>
</comment>
<feature type="transmembrane region" description="Helical" evidence="7">
    <location>
        <begin position="357"/>
        <end position="379"/>
    </location>
</feature>
<dbReference type="Proteomes" id="UP000280861">
    <property type="component" value="Unassembled WGS sequence"/>
</dbReference>
<feature type="transmembrane region" description="Helical" evidence="7">
    <location>
        <begin position="82"/>
        <end position="105"/>
    </location>
</feature>
<feature type="transmembrane region" description="Helical" evidence="7">
    <location>
        <begin position="12"/>
        <end position="35"/>
    </location>
</feature>
<dbReference type="AlphaFoldDB" id="A0A3P5WP84"/>
<keyword evidence="4 7" id="KW-0812">Transmembrane</keyword>
<feature type="transmembrane region" description="Helical" evidence="7">
    <location>
        <begin position="442"/>
        <end position="463"/>
    </location>
</feature>
<name>A0A3P5WP84_9MICC</name>
<evidence type="ECO:0000256" key="2">
    <source>
        <dbReference type="ARBA" id="ARBA00007430"/>
    </source>
</evidence>
<dbReference type="OrthoDB" id="9770347at2"/>
<comment type="similarity">
    <text evidence="2">Belongs to the polysaccharide synthase family.</text>
</comment>
<proteinExistence type="inferred from homology"/>
<accession>A0A3P5WP84</accession>
<feature type="transmembrane region" description="Helical" evidence="7">
    <location>
        <begin position="173"/>
        <end position="194"/>
    </location>
</feature>
<dbReference type="PANTHER" id="PTHR30250">
    <property type="entry name" value="PST FAMILY PREDICTED COLANIC ACID TRANSPORTER"/>
    <property type="match status" value="1"/>
</dbReference>
<feature type="transmembrane region" description="Helical" evidence="7">
    <location>
        <begin position="233"/>
        <end position="253"/>
    </location>
</feature>
<organism evidence="8 9">
    <name type="scientific">Arthrobacter ulcerisalmonis</name>
    <dbReference type="NCBI Taxonomy" id="2483813"/>
    <lineage>
        <taxon>Bacteria</taxon>
        <taxon>Bacillati</taxon>
        <taxon>Actinomycetota</taxon>
        <taxon>Actinomycetes</taxon>
        <taxon>Micrococcales</taxon>
        <taxon>Micrococcaceae</taxon>
        <taxon>Arthrobacter</taxon>
    </lineage>
</organism>
<evidence type="ECO:0000256" key="5">
    <source>
        <dbReference type="ARBA" id="ARBA00022989"/>
    </source>
</evidence>
<dbReference type="InterPro" id="IPR050833">
    <property type="entry name" value="Poly_Biosynth_Transport"/>
</dbReference>
<dbReference type="RefSeq" id="WP_124090714.1">
    <property type="nucleotide sequence ID" value="NZ_CBCRYA010000008.1"/>
</dbReference>
<keyword evidence="9" id="KW-1185">Reference proteome</keyword>
<dbReference type="EMBL" id="UXAU01000013">
    <property type="protein sequence ID" value="VDC21341.1"/>
    <property type="molecule type" value="Genomic_DNA"/>
</dbReference>
<evidence type="ECO:0000313" key="9">
    <source>
        <dbReference type="Proteomes" id="UP000280861"/>
    </source>
</evidence>
<evidence type="ECO:0000256" key="6">
    <source>
        <dbReference type="ARBA" id="ARBA00023136"/>
    </source>
</evidence>
<feature type="transmembrane region" description="Helical" evidence="7">
    <location>
        <begin position="285"/>
        <end position="308"/>
    </location>
</feature>
<feature type="transmembrane region" description="Helical" evidence="7">
    <location>
        <begin position="47"/>
        <end position="70"/>
    </location>
</feature>
<gene>
    <name evidence="8" type="primary">wzxC</name>
    <name evidence="8" type="ORF">PSET11_00703</name>
</gene>
<dbReference type="Pfam" id="PF13440">
    <property type="entry name" value="Polysacc_synt_3"/>
    <property type="match status" value="1"/>
</dbReference>
<keyword evidence="3" id="KW-1003">Cell membrane</keyword>
<feature type="transmembrane region" description="Helical" evidence="7">
    <location>
        <begin position="417"/>
        <end position="436"/>
    </location>
</feature>
<evidence type="ECO:0000256" key="4">
    <source>
        <dbReference type="ARBA" id="ARBA00022692"/>
    </source>
</evidence>
<feature type="transmembrane region" description="Helical" evidence="7">
    <location>
        <begin position="206"/>
        <end position="227"/>
    </location>
</feature>
<evidence type="ECO:0000313" key="8">
    <source>
        <dbReference type="EMBL" id="VDC21341.1"/>
    </source>
</evidence>
<dbReference type="GO" id="GO:0005886">
    <property type="term" value="C:plasma membrane"/>
    <property type="evidence" value="ECO:0007669"/>
    <property type="project" value="UniProtKB-SubCell"/>
</dbReference>
<feature type="transmembrane region" description="Helical" evidence="7">
    <location>
        <begin position="385"/>
        <end position="405"/>
    </location>
</feature>
<feature type="transmembrane region" description="Helical" evidence="7">
    <location>
        <begin position="320"/>
        <end position="345"/>
    </location>
</feature>
<feature type="transmembrane region" description="Helical" evidence="7">
    <location>
        <begin position="117"/>
        <end position="137"/>
    </location>
</feature>
<dbReference type="PANTHER" id="PTHR30250:SF10">
    <property type="entry name" value="LIPOPOLYSACCHARIDE BIOSYNTHESIS PROTEIN WZXC"/>
    <property type="match status" value="1"/>
</dbReference>
<keyword evidence="6 7" id="KW-0472">Membrane</keyword>